<dbReference type="Proteomes" id="UP000175989">
    <property type="component" value="Unassembled WGS sequence"/>
</dbReference>
<reference evidence="2" key="1">
    <citation type="journal article" date="2016" name="Front. Microbiol.">
        <title>Molecular Keys to the Janthinobacterium and Duganella spp. Interaction with the Plant Pathogen Fusarium graminearum.</title>
        <authorList>
            <person name="Haack F.S."/>
            <person name="Poehlein A."/>
            <person name="Kroger C."/>
            <person name="Voigt C.A."/>
            <person name="Piepenbring M."/>
            <person name="Bode H.B."/>
            <person name="Daniel R."/>
            <person name="Schafer W."/>
            <person name="Streit W.R."/>
        </authorList>
    </citation>
    <scope>NUCLEOTIDE SEQUENCE [LARGE SCALE GENOMIC DNA]</scope>
    <source>
        <strain evidence="2">T54</strain>
    </source>
</reference>
<evidence type="ECO:0000313" key="2">
    <source>
        <dbReference type="Proteomes" id="UP000175989"/>
    </source>
</evidence>
<protein>
    <recommendedName>
        <fullName evidence="3">Phage integrase family protein</fullName>
    </recommendedName>
</protein>
<name>A0A1E7X7P5_9BURK</name>
<evidence type="ECO:0000313" key="1">
    <source>
        <dbReference type="EMBL" id="OFA09031.1"/>
    </source>
</evidence>
<accession>A0A1E7X7P5</accession>
<comment type="caution">
    <text evidence="1">The sequence shown here is derived from an EMBL/GenBank/DDBJ whole genome shotgun (WGS) entry which is preliminary data.</text>
</comment>
<proteinExistence type="predicted"/>
<sequence>MRNRKQYFDATGAANVVGIGSSVERPWTIVLRGQSVDFRRWLYVGWPRVDGNGTPLQDTPSAERDDLVETVRDAIWEIKNGGAMEATVLNLCASGMRHWFMFLDEFLGKQAGLDSVKQISSKHIERYIEWLIKRFAVKSAKKLRYTSAKAIYSATKSVWTQFVRFGMLKETVFPLNPFPSADREYRGQAPLSKSEMEKVLGCLGADLAAIRDGTFDGEHLDRMAVYFLLVAARTGRNLTPLLELRLDCLEPHPLRDDMWVFQVYKRRGYKKNVMPLRFGVKKGDAASVLTDVKHLIDEAIALGAPMRAQAPAGLHNRVWLTPDPSGRPKAIERLALNRAISRFIGRHALTSDDLKFDGSTKALALNVSRLRKTFGQRIWELSGGNLLRTANLLGNTPRITDSHYLGVTPDMERNHKFVGTILHATVSGIAGTDAFKADLATKLGVSIDRVVQILAGENNTGVGRCSDYLYGRFAPRNGKDVCTRFLHCFRCPNQVVMESDLHRLYSFYWLLWKERAILGRNKWKQVYAWVIREIDNAIAAQFPIEIVEREKARARTNPHPMWMDRSMLGVSVI</sequence>
<dbReference type="GO" id="GO:0003677">
    <property type="term" value="F:DNA binding"/>
    <property type="evidence" value="ECO:0007669"/>
    <property type="project" value="InterPro"/>
</dbReference>
<keyword evidence="2" id="KW-1185">Reference proteome</keyword>
<dbReference type="EMBL" id="LROM01000024">
    <property type="protein sequence ID" value="OFA09031.1"/>
    <property type="molecule type" value="Genomic_DNA"/>
</dbReference>
<dbReference type="AlphaFoldDB" id="A0A1E7X7P5"/>
<organism evidence="1 2">
    <name type="scientific">Duganella phyllosphaerae</name>
    <dbReference type="NCBI Taxonomy" id="762836"/>
    <lineage>
        <taxon>Bacteria</taxon>
        <taxon>Pseudomonadati</taxon>
        <taxon>Pseudomonadota</taxon>
        <taxon>Betaproteobacteria</taxon>
        <taxon>Burkholderiales</taxon>
        <taxon>Oxalobacteraceae</taxon>
        <taxon>Telluria group</taxon>
        <taxon>Duganella</taxon>
    </lineage>
</organism>
<gene>
    <name evidence="1" type="ORF">DUPY_02730</name>
</gene>
<dbReference type="InterPro" id="IPR011010">
    <property type="entry name" value="DNA_brk_join_enz"/>
</dbReference>
<evidence type="ECO:0008006" key="3">
    <source>
        <dbReference type="Google" id="ProtNLM"/>
    </source>
</evidence>
<dbReference type="SUPFAM" id="SSF56349">
    <property type="entry name" value="DNA breaking-rejoining enzymes"/>
    <property type="match status" value="1"/>
</dbReference>